<comment type="caution">
    <text evidence="7">The sequence shown here is derived from an EMBL/GenBank/DDBJ whole genome shotgun (WGS) entry which is preliminary data.</text>
</comment>
<keyword evidence="8" id="KW-1185">Reference proteome</keyword>
<dbReference type="InterPro" id="IPR051297">
    <property type="entry name" value="PalB/RIM13"/>
</dbReference>
<dbReference type="Pfam" id="PF00648">
    <property type="entry name" value="Peptidase_C2"/>
    <property type="match status" value="1"/>
</dbReference>
<dbReference type="PANTHER" id="PTHR46143">
    <property type="entry name" value="CALPAIN-7"/>
    <property type="match status" value="1"/>
</dbReference>
<dbReference type="Proteomes" id="UP001054837">
    <property type="component" value="Unassembled WGS sequence"/>
</dbReference>
<keyword evidence="1 4" id="KW-0645">Protease</keyword>
<dbReference type="InterPro" id="IPR036213">
    <property type="entry name" value="Calpain_III_sf"/>
</dbReference>
<dbReference type="InterPro" id="IPR036181">
    <property type="entry name" value="MIT_dom_sf"/>
</dbReference>
<reference evidence="7 8" key="1">
    <citation type="submission" date="2021-06" db="EMBL/GenBank/DDBJ databases">
        <title>Caerostris darwini draft genome.</title>
        <authorList>
            <person name="Kono N."/>
            <person name="Arakawa K."/>
        </authorList>
    </citation>
    <scope>NUCLEOTIDE SEQUENCE [LARGE SCALE GENOMIC DNA]</scope>
</reference>
<dbReference type="AlphaFoldDB" id="A0AAV4V3Z3"/>
<organism evidence="7 8">
    <name type="scientific">Caerostris darwini</name>
    <dbReference type="NCBI Taxonomy" id="1538125"/>
    <lineage>
        <taxon>Eukaryota</taxon>
        <taxon>Metazoa</taxon>
        <taxon>Ecdysozoa</taxon>
        <taxon>Arthropoda</taxon>
        <taxon>Chelicerata</taxon>
        <taxon>Arachnida</taxon>
        <taxon>Araneae</taxon>
        <taxon>Araneomorphae</taxon>
        <taxon>Entelegynae</taxon>
        <taxon>Araneoidea</taxon>
        <taxon>Araneidae</taxon>
        <taxon>Caerostris</taxon>
    </lineage>
</organism>
<dbReference type="PROSITE" id="PS50203">
    <property type="entry name" value="CALPAIN_CAT"/>
    <property type="match status" value="1"/>
</dbReference>
<dbReference type="InterPro" id="IPR022683">
    <property type="entry name" value="Calpain_III"/>
</dbReference>
<evidence type="ECO:0000313" key="7">
    <source>
        <dbReference type="EMBL" id="GIY64957.1"/>
    </source>
</evidence>
<dbReference type="EMBL" id="BPLQ01012359">
    <property type="protein sequence ID" value="GIY64957.1"/>
    <property type="molecule type" value="Genomic_DNA"/>
</dbReference>
<dbReference type="SMART" id="SM00745">
    <property type="entry name" value="MIT"/>
    <property type="match status" value="2"/>
</dbReference>
<dbReference type="SUPFAM" id="SSF49758">
    <property type="entry name" value="Calpain large subunit, middle domain (domain III)"/>
    <property type="match status" value="2"/>
</dbReference>
<dbReference type="Gene3D" id="3.90.70.10">
    <property type="entry name" value="Cysteine proteinases"/>
    <property type="match status" value="1"/>
</dbReference>
<dbReference type="InterPro" id="IPR007330">
    <property type="entry name" value="MIT_dom"/>
</dbReference>
<evidence type="ECO:0000259" key="6">
    <source>
        <dbReference type="PROSITE" id="PS50203"/>
    </source>
</evidence>
<dbReference type="SMART" id="SM00720">
    <property type="entry name" value="calpain_III"/>
    <property type="match status" value="1"/>
</dbReference>
<evidence type="ECO:0000256" key="5">
    <source>
        <dbReference type="SAM" id="MobiDB-lite"/>
    </source>
</evidence>
<proteinExistence type="predicted"/>
<feature type="compositionally biased region" description="Polar residues" evidence="5">
    <location>
        <begin position="174"/>
        <end position="185"/>
    </location>
</feature>
<keyword evidence="2 4" id="KW-0378">Hydrolase</keyword>
<dbReference type="Gene3D" id="2.60.120.380">
    <property type="match status" value="2"/>
</dbReference>
<dbReference type="InterPro" id="IPR001300">
    <property type="entry name" value="Peptidase_C2_calpain_cat"/>
</dbReference>
<sequence>MSEEYKKAETDAVEFATRAIEFEQQKNFDAAIYYYRLSAQTLNSAYLLGSQLAGIIDKANEYINRADALYKIKIEAHAKKPEKNEQKLELDHAEFLLRQGLEEDEAGNEEEATELYLQAAELCLKARKLTKDKSLQTKLSGLAENALDRAETLKKNNAVLKAPSPPSSPVPEISNLSVNEPSSQRQVLVNKRASSPTPASTPTHHVSGRGTYTKEEIAVLRTTSVVNGREYVPFMSIDLKERFAYPMPFSDKDGKLALSPKQKAVFSKWVRLEDISPKPVLIELIDCFSLRQTIVSDCSFVASLAVSALYEKRFRKKVITSMIYPQNKAGEPMYNPCGKYMIKMNFNGVRRKIIIDDYLPMGAHGELLCSFSSNKNEFWISLLEKAYMKVMGGYDFPGSNSNIDLHALTGWIPDRIPLEPSDPTFAKDDIFKKLISKHSVGHVLITVATGEMSESEADRAGLVPTHAYAVLDIKEVLGKRLFLLKNPWSHLRWKGRFSEHDTKSWTPQLKEALRYDPRNAQMFDNGVFWIDYDSLLNFYRVIYLNWNPEIFKYTYCIHQSWKAGVGPSKDLYNIGENPQFCLDIKSTNCAVWILLTRHIVDRDDFANNREFIAVVVYKNNGRKVYIPNEPEPYIDGVRINSPHYLCKIVVPQDGTTRYTLVVSQYEKSHTIYYTLRAYATCPFTLSSIPNLYKYKHEIKNGEWTNELSGGCANNPQTHQNNPVYQVALQSPSDDNQLLVDLKGPKQYYVGFEVITVTVNNPNSPGYFSKKASGSYRSGCSILEILNVPSGIYNIMPSTFSPGQKGPFFLTIQATCPIKVSRIQ</sequence>
<dbReference type="GO" id="GO:0004198">
    <property type="term" value="F:calcium-dependent cysteine-type endopeptidase activity"/>
    <property type="evidence" value="ECO:0007669"/>
    <property type="project" value="InterPro"/>
</dbReference>
<gene>
    <name evidence="7" type="primary">CAPN7</name>
    <name evidence="7" type="ORF">CDAR_119761</name>
</gene>
<evidence type="ECO:0000256" key="1">
    <source>
        <dbReference type="ARBA" id="ARBA00022670"/>
    </source>
</evidence>
<protein>
    <submittedName>
        <fullName evidence="7">Calpain-7</fullName>
    </submittedName>
</protein>
<dbReference type="InterPro" id="IPR022682">
    <property type="entry name" value="Calpain_domain_III"/>
</dbReference>
<feature type="active site" evidence="4">
    <location>
        <position position="466"/>
    </location>
</feature>
<evidence type="ECO:0000256" key="4">
    <source>
        <dbReference type="PROSITE-ProRule" id="PRU00239"/>
    </source>
</evidence>
<dbReference type="SUPFAM" id="SSF116846">
    <property type="entry name" value="MIT domain"/>
    <property type="match status" value="2"/>
</dbReference>
<evidence type="ECO:0000256" key="2">
    <source>
        <dbReference type="ARBA" id="ARBA00022801"/>
    </source>
</evidence>
<feature type="region of interest" description="Disordered" evidence="5">
    <location>
        <begin position="158"/>
        <end position="185"/>
    </location>
</feature>
<dbReference type="SUPFAM" id="SSF54001">
    <property type="entry name" value="Cysteine proteinases"/>
    <property type="match status" value="1"/>
</dbReference>
<dbReference type="InterPro" id="IPR038765">
    <property type="entry name" value="Papain-like_cys_pep_sf"/>
</dbReference>
<keyword evidence="3 4" id="KW-0788">Thiol protease</keyword>
<dbReference type="GO" id="GO:0006508">
    <property type="term" value="P:proteolysis"/>
    <property type="evidence" value="ECO:0007669"/>
    <property type="project" value="UniProtKB-KW"/>
</dbReference>
<feature type="domain" description="Calpain catalytic" evidence="6">
    <location>
        <begin position="248"/>
        <end position="548"/>
    </location>
</feature>
<feature type="active site" evidence="4">
    <location>
        <position position="486"/>
    </location>
</feature>
<dbReference type="CDD" id="cd00044">
    <property type="entry name" value="CysPc"/>
    <property type="match status" value="1"/>
</dbReference>
<feature type="active site" evidence="4">
    <location>
        <position position="298"/>
    </location>
</feature>
<evidence type="ECO:0000313" key="8">
    <source>
        <dbReference type="Proteomes" id="UP001054837"/>
    </source>
</evidence>
<dbReference type="SMART" id="SM00230">
    <property type="entry name" value="CysPc"/>
    <property type="match status" value="1"/>
</dbReference>
<evidence type="ECO:0000256" key="3">
    <source>
        <dbReference type="ARBA" id="ARBA00022807"/>
    </source>
</evidence>
<dbReference type="Pfam" id="PF04212">
    <property type="entry name" value="MIT"/>
    <property type="match status" value="1"/>
</dbReference>
<dbReference type="Pfam" id="PF01067">
    <property type="entry name" value="Calpain_III"/>
    <property type="match status" value="1"/>
</dbReference>
<name>A0AAV4V3Z3_9ARAC</name>
<dbReference type="PANTHER" id="PTHR46143:SF1">
    <property type="entry name" value="CALPAIN-7"/>
    <property type="match status" value="1"/>
</dbReference>
<accession>A0AAV4V3Z3</accession>
<dbReference type="Gene3D" id="1.20.58.80">
    <property type="entry name" value="Phosphotransferase system, lactose/cellobiose-type IIA subunit"/>
    <property type="match status" value="2"/>
</dbReference>